<organism evidence="3 4">
    <name type="scientific">Rhodoferax aquaticus</name>
    <dbReference type="NCBI Taxonomy" id="2527691"/>
    <lineage>
        <taxon>Bacteria</taxon>
        <taxon>Pseudomonadati</taxon>
        <taxon>Pseudomonadota</taxon>
        <taxon>Betaproteobacteria</taxon>
        <taxon>Burkholderiales</taxon>
        <taxon>Comamonadaceae</taxon>
        <taxon>Rhodoferax</taxon>
    </lineage>
</organism>
<dbReference type="AlphaFoldDB" id="A0A515ERM2"/>
<evidence type="ECO:0000313" key="3">
    <source>
        <dbReference type="EMBL" id="QDL55326.1"/>
    </source>
</evidence>
<keyword evidence="4" id="KW-1185">Reference proteome</keyword>
<proteinExistence type="predicted"/>
<gene>
    <name evidence="3" type="ORF">EXZ61_14745</name>
</gene>
<evidence type="ECO:0000256" key="1">
    <source>
        <dbReference type="SAM" id="MobiDB-lite"/>
    </source>
</evidence>
<feature type="region of interest" description="Disordered" evidence="1">
    <location>
        <begin position="1"/>
        <end position="31"/>
    </location>
</feature>
<name>A0A515ERM2_9BURK</name>
<accession>A0A515ERM2</accession>
<protein>
    <submittedName>
        <fullName evidence="3">Uncharacterized protein</fullName>
    </submittedName>
</protein>
<dbReference type="Proteomes" id="UP000317365">
    <property type="component" value="Chromosome"/>
</dbReference>
<dbReference type="EMBL" id="CP036282">
    <property type="protein sequence ID" value="QDL55326.1"/>
    <property type="molecule type" value="Genomic_DNA"/>
</dbReference>
<keyword evidence="2" id="KW-0472">Membrane</keyword>
<keyword evidence="2" id="KW-1133">Transmembrane helix</keyword>
<evidence type="ECO:0000313" key="4">
    <source>
        <dbReference type="Proteomes" id="UP000317365"/>
    </source>
</evidence>
<feature type="transmembrane region" description="Helical" evidence="2">
    <location>
        <begin position="147"/>
        <end position="169"/>
    </location>
</feature>
<dbReference type="RefSeq" id="WP_142812484.1">
    <property type="nucleotide sequence ID" value="NZ_CP036282.1"/>
</dbReference>
<reference evidence="4" key="2">
    <citation type="journal article" date="2020" name="Int. J. Syst. Evol. Microbiol.">
        <title>Genomic insights into a novel species Rhodoferax aquaticus sp. nov., isolated from freshwater.</title>
        <authorList>
            <person name="Li T."/>
            <person name="Zhuo Y."/>
            <person name="Jin C.Z."/>
            <person name="Wu X."/>
            <person name="Ko S.R."/>
            <person name="Jin F.J."/>
            <person name="Ahn C.Y."/>
            <person name="Oh H.M."/>
            <person name="Lee H.G."/>
            <person name="Jin L."/>
        </authorList>
    </citation>
    <scope>NUCLEOTIDE SEQUENCE [LARGE SCALE GENOMIC DNA]</scope>
    <source>
        <strain evidence="4">Gr-4</strain>
    </source>
</reference>
<sequence>MPDQEDQNTKASESTEVAPEDAQPTGTKSSLSIEGDNNLVLVIEKMLTKLTESRLQADFYQTTGMRCSRNVRVLMEKLMEDYGFTSHELKRPWRSGALVPDRKTGGIKVASRVFDLAFGWGGVALATLLYLPLSIGLMTIPSTLQSLLGLAIASCFYVLAIFGCCYQMLWPQKTAIRVALALGAD</sequence>
<keyword evidence="2" id="KW-0812">Transmembrane</keyword>
<feature type="transmembrane region" description="Helical" evidence="2">
    <location>
        <begin position="113"/>
        <end position="135"/>
    </location>
</feature>
<dbReference type="KEGG" id="rhg:EXZ61_14745"/>
<evidence type="ECO:0000256" key="2">
    <source>
        <dbReference type="SAM" id="Phobius"/>
    </source>
</evidence>
<reference evidence="4" key="1">
    <citation type="submission" date="2019-02" db="EMBL/GenBank/DDBJ databases">
        <title>Complete genome sequence of Rhodoferax sp. Gr-4.</title>
        <authorList>
            <person name="Jin L."/>
        </authorList>
    </citation>
    <scope>NUCLEOTIDE SEQUENCE [LARGE SCALE GENOMIC DNA]</scope>
    <source>
        <strain evidence="4">Gr-4</strain>
    </source>
</reference>